<comment type="caution">
    <text evidence="1">The sequence shown here is derived from an EMBL/GenBank/DDBJ whole genome shotgun (WGS) entry which is preliminary data.</text>
</comment>
<dbReference type="Proteomes" id="UP001418222">
    <property type="component" value="Unassembled WGS sequence"/>
</dbReference>
<sequence length="133" mass="14771">MASPPYTARIENFFRRIRRHQDISEDSERKNFYSDMMLSHLKVDRIESGRIYCTLKVDASCANSYNTLHGGVVASVAAEVGLACAKMTAGEKEFFLGEHSTAYLAPAGINVSITDTLCAVIQLICFQFQVLNL</sequence>
<dbReference type="EMBL" id="JBBWWQ010000001">
    <property type="protein sequence ID" value="KAK8956816.1"/>
    <property type="molecule type" value="Genomic_DNA"/>
</dbReference>
<organism evidence="1 2">
    <name type="scientific">Platanthera zijinensis</name>
    <dbReference type="NCBI Taxonomy" id="2320716"/>
    <lineage>
        <taxon>Eukaryota</taxon>
        <taxon>Viridiplantae</taxon>
        <taxon>Streptophyta</taxon>
        <taxon>Embryophyta</taxon>
        <taxon>Tracheophyta</taxon>
        <taxon>Spermatophyta</taxon>
        <taxon>Magnoliopsida</taxon>
        <taxon>Liliopsida</taxon>
        <taxon>Asparagales</taxon>
        <taxon>Orchidaceae</taxon>
        <taxon>Orchidoideae</taxon>
        <taxon>Orchideae</taxon>
        <taxon>Orchidinae</taxon>
        <taxon>Platanthera</taxon>
    </lineage>
</organism>
<evidence type="ECO:0000313" key="1">
    <source>
        <dbReference type="EMBL" id="KAK8956816.1"/>
    </source>
</evidence>
<evidence type="ECO:0008006" key="3">
    <source>
        <dbReference type="Google" id="ProtNLM"/>
    </source>
</evidence>
<keyword evidence="2" id="KW-1185">Reference proteome</keyword>
<dbReference type="SUPFAM" id="SSF54637">
    <property type="entry name" value="Thioesterase/thiol ester dehydrase-isomerase"/>
    <property type="match status" value="1"/>
</dbReference>
<evidence type="ECO:0000313" key="2">
    <source>
        <dbReference type="Proteomes" id="UP001418222"/>
    </source>
</evidence>
<dbReference type="PANTHER" id="PTHR21660">
    <property type="entry name" value="THIOESTERASE SUPERFAMILY MEMBER-RELATED"/>
    <property type="match status" value="1"/>
</dbReference>
<gene>
    <name evidence="1" type="ORF">KSP39_PZI000784</name>
</gene>
<reference evidence="1 2" key="1">
    <citation type="journal article" date="2022" name="Nat. Plants">
        <title>Genomes of leafy and leafless Platanthera orchids illuminate the evolution of mycoheterotrophy.</title>
        <authorList>
            <person name="Li M.H."/>
            <person name="Liu K.W."/>
            <person name="Li Z."/>
            <person name="Lu H.C."/>
            <person name="Ye Q.L."/>
            <person name="Zhang D."/>
            <person name="Wang J.Y."/>
            <person name="Li Y.F."/>
            <person name="Zhong Z.M."/>
            <person name="Liu X."/>
            <person name="Yu X."/>
            <person name="Liu D.K."/>
            <person name="Tu X.D."/>
            <person name="Liu B."/>
            <person name="Hao Y."/>
            <person name="Liao X.Y."/>
            <person name="Jiang Y.T."/>
            <person name="Sun W.H."/>
            <person name="Chen J."/>
            <person name="Chen Y.Q."/>
            <person name="Ai Y."/>
            <person name="Zhai J.W."/>
            <person name="Wu S.S."/>
            <person name="Zhou Z."/>
            <person name="Hsiao Y.Y."/>
            <person name="Wu W.L."/>
            <person name="Chen Y.Y."/>
            <person name="Lin Y.F."/>
            <person name="Hsu J.L."/>
            <person name="Li C.Y."/>
            <person name="Wang Z.W."/>
            <person name="Zhao X."/>
            <person name="Zhong W.Y."/>
            <person name="Ma X.K."/>
            <person name="Ma L."/>
            <person name="Huang J."/>
            <person name="Chen G.Z."/>
            <person name="Huang M.Z."/>
            <person name="Huang L."/>
            <person name="Peng D.H."/>
            <person name="Luo Y.B."/>
            <person name="Zou S.Q."/>
            <person name="Chen S.P."/>
            <person name="Lan S."/>
            <person name="Tsai W.C."/>
            <person name="Van de Peer Y."/>
            <person name="Liu Z.J."/>
        </authorList>
    </citation>
    <scope>NUCLEOTIDE SEQUENCE [LARGE SCALE GENOMIC DNA]</scope>
    <source>
        <strain evidence="1">Lor287</strain>
    </source>
</reference>
<dbReference type="InterPro" id="IPR029069">
    <property type="entry name" value="HotDog_dom_sf"/>
</dbReference>
<dbReference type="AlphaFoldDB" id="A0AAP0C2F2"/>
<dbReference type="Gene3D" id="3.10.129.10">
    <property type="entry name" value="Hotdog Thioesterase"/>
    <property type="match status" value="1"/>
</dbReference>
<dbReference type="PANTHER" id="PTHR21660:SF12">
    <property type="entry name" value="OS07G0462700 PROTEIN"/>
    <property type="match status" value="1"/>
</dbReference>
<proteinExistence type="predicted"/>
<accession>A0AAP0C2F2</accession>
<dbReference type="InterPro" id="IPR039298">
    <property type="entry name" value="ACOT13"/>
</dbReference>
<name>A0AAP0C2F2_9ASPA</name>
<protein>
    <recommendedName>
        <fullName evidence="3">Thioesterase domain-containing protein</fullName>
    </recommendedName>
</protein>
<dbReference type="GO" id="GO:0047617">
    <property type="term" value="F:fatty acyl-CoA hydrolase activity"/>
    <property type="evidence" value="ECO:0007669"/>
    <property type="project" value="InterPro"/>
</dbReference>